<name>A0AA36IGE2_9DINO</name>
<accession>A0AA36IGE2</accession>
<evidence type="ECO:0000313" key="2">
    <source>
        <dbReference type="EMBL" id="CAJ1386965.1"/>
    </source>
</evidence>
<protein>
    <submittedName>
        <fullName evidence="2">Uncharacterized protein</fullName>
    </submittedName>
</protein>
<proteinExistence type="predicted"/>
<dbReference type="Proteomes" id="UP001178507">
    <property type="component" value="Unassembled WGS sequence"/>
</dbReference>
<sequence length="92" mass="10157">MPDGIPEELALQISEAVQHATAQVFGELAAAWERRQQELNDRIVQEIQNLRKGGLQPLARSDKPKSSSGSLVGKWSGMDVDKLLQESEDKDS</sequence>
<reference evidence="2" key="1">
    <citation type="submission" date="2023-08" db="EMBL/GenBank/DDBJ databases">
        <authorList>
            <person name="Chen Y."/>
            <person name="Shah S."/>
            <person name="Dougan E. K."/>
            <person name="Thang M."/>
            <person name="Chan C."/>
        </authorList>
    </citation>
    <scope>NUCLEOTIDE SEQUENCE</scope>
</reference>
<feature type="region of interest" description="Disordered" evidence="1">
    <location>
        <begin position="54"/>
        <end position="92"/>
    </location>
</feature>
<comment type="caution">
    <text evidence="2">The sequence shown here is derived from an EMBL/GenBank/DDBJ whole genome shotgun (WGS) entry which is preliminary data.</text>
</comment>
<keyword evidence="3" id="KW-1185">Reference proteome</keyword>
<evidence type="ECO:0000256" key="1">
    <source>
        <dbReference type="SAM" id="MobiDB-lite"/>
    </source>
</evidence>
<dbReference type="AlphaFoldDB" id="A0AA36IGE2"/>
<gene>
    <name evidence="2" type="ORF">EVOR1521_LOCUS13128</name>
</gene>
<feature type="compositionally biased region" description="Basic and acidic residues" evidence="1">
    <location>
        <begin position="79"/>
        <end position="92"/>
    </location>
</feature>
<organism evidence="2 3">
    <name type="scientific">Effrenium voratum</name>
    <dbReference type="NCBI Taxonomy" id="2562239"/>
    <lineage>
        <taxon>Eukaryota</taxon>
        <taxon>Sar</taxon>
        <taxon>Alveolata</taxon>
        <taxon>Dinophyceae</taxon>
        <taxon>Suessiales</taxon>
        <taxon>Symbiodiniaceae</taxon>
        <taxon>Effrenium</taxon>
    </lineage>
</organism>
<dbReference type="EMBL" id="CAUJNA010001446">
    <property type="protein sequence ID" value="CAJ1386965.1"/>
    <property type="molecule type" value="Genomic_DNA"/>
</dbReference>
<evidence type="ECO:0000313" key="3">
    <source>
        <dbReference type="Proteomes" id="UP001178507"/>
    </source>
</evidence>